<evidence type="ECO:0000313" key="1">
    <source>
        <dbReference type="EMBL" id="MPM81970.1"/>
    </source>
</evidence>
<dbReference type="EMBL" id="VSSQ01031178">
    <property type="protein sequence ID" value="MPM81970.1"/>
    <property type="molecule type" value="Genomic_DNA"/>
</dbReference>
<comment type="caution">
    <text evidence="1">The sequence shown here is derived from an EMBL/GenBank/DDBJ whole genome shotgun (WGS) entry which is preliminary data.</text>
</comment>
<organism evidence="1">
    <name type="scientific">bioreactor metagenome</name>
    <dbReference type="NCBI Taxonomy" id="1076179"/>
    <lineage>
        <taxon>unclassified sequences</taxon>
        <taxon>metagenomes</taxon>
        <taxon>ecological metagenomes</taxon>
    </lineage>
</organism>
<reference evidence="1" key="1">
    <citation type="submission" date="2019-08" db="EMBL/GenBank/DDBJ databases">
        <authorList>
            <person name="Kucharzyk K."/>
            <person name="Murdoch R.W."/>
            <person name="Higgins S."/>
            <person name="Loffler F."/>
        </authorList>
    </citation>
    <scope>NUCLEOTIDE SEQUENCE</scope>
</reference>
<name>A0A645CXP9_9ZZZZ</name>
<accession>A0A645CXP9</accession>
<proteinExistence type="predicted"/>
<dbReference type="AlphaFoldDB" id="A0A645CXP9"/>
<sequence>MKWEEVRRLYPNQFVKFEIVESHIEDGKEFIDEIALLKAIPDGREAMKEFIQSNGKQLVYSTNKEQLIVELVKHVGIRKGV</sequence>
<gene>
    <name evidence="1" type="ORF">SDC9_129028</name>
</gene>
<protein>
    <submittedName>
        <fullName evidence="1">Uncharacterized protein</fullName>
    </submittedName>
</protein>